<feature type="region of interest" description="Disordered" evidence="1">
    <location>
        <begin position="160"/>
        <end position="186"/>
    </location>
</feature>
<accession>A0ABS5TAZ0</accession>
<dbReference type="RefSeq" id="WP_214154505.1">
    <property type="nucleotide sequence ID" value="NZ_JAHBAY010000002.1"/>
</dbReference>
<reference evidence="4 5" key="1">
    <citation type="submission" date="2021-05" db="EMBL/GenBank/DDBJ databases">
        <title>Kineosporia and Streptomyces sp. nov. two new marine actinobacteria isolated from Coral.</title>
        <authorList>
            <person name="Buangrab K."/>
            <person name="Sutthacheep M."/>
            <person name="Yeemin T."/>
            <person name="Harunari E."/>
            <person name="Igarashi Y."/>
            <person name="Kanchanasin P."/>
            <person name="Tanasupawat S."/>
            <person name="Phongsopitanun W."/>
        </authorList>
    </citation>
    <scope>NUCLEOTIDE SEQUENCE [LARGE SCALE GENOMIC DNA]</scope>
    <source>
        <strain evidence="4 5">J2-2</strain>
    </source>
</reference>
<dbReference type="Proteomes" id="UP001197247">
    <property type="component" value="Unassembled WGS sequence"/>
</dbReference>
<protein>
    <recommendedName>
        <fullName evidence="3">Alpha-galactosidase NEW3 domain-containing protein</fullName>
    </recommendedName>
</protein>
<feature type="compositionally biased region" description="Low complexity" evidence="1">
    <location>
        <begin position="162"/>
        <end position="182"/>
    </location>
</feature>
<dbReference type="InterPro" id="IPR018905">
    <property type="entry name" value="A-galactase_NEW3"/>
</dbReference>
<keyword evidence="2" id="KW-0812">Transmembrane</keyword>
<feature type="compositionally biased region" description="Basic and acidic residues" evidence="1">
    <location>
        <begin position="284"/>
        <end position="301"/>
    </location>
</feature>
<evidence type="ECO:0000313" key="4">
    <source>
        <dbReference type="EMBL" id="MBT0768201.1"/>
    </source>
</evidence>
<dbReference type="Pfam" id="PF10633">
    <property type="entry name" value="NPCBM_assoc"/>
    <property type="match status" value="1"/>
</dbReference>
<dbReference type="EMBL" id="JAHBAY010000002">
    <property type="protein sequence ID" value="MBT0768201.1"/>
    <property type="molecule type" value="Genomic_DNA"/>
</dbReference>
<proteinExistence type="predicted"/>
<feature type="domain" description="Alpha-galactosidase NEW3" evidence="3">
    <location>
        <begin position="18"/>
        <end position="90"/>
    </location>
</feature>
<dbReference type="Gene3D" id="2.60.40.1120">
    <property type="entry name" value="Carboxypeptidase-like, regulatory domain"/>
    <property type="match status" value="1"/>
</dbReference>
<dbReference type="Gene3D" id="2.60.40.10">
    <property type="entry name" value="Immunoglobulins"/>
    <property type="match status" value="1"/>
</dbReference>
<feature type="region of interest" description="Disordered" evidence="1">
    <location>
        <begin position="269"/>
        <end position="301"/>
    </location>
</feature>
<name>A0ABS5TAZ0_9ACTN</name>
<keyword evidence="5" id="KW-1185">Reference proteome</keyword>
<feature type="transmembrane region" description="Helical" evidence="2">
    <location>
        <begin position="125"/>
        <end position="145"/>
    </location>
</feature>
<keyword evidence="2" id="KW-0472">Membrane</keyword>
<comment type="caution">
    <text evidence="4">The sequence shown here is derived from an EMBL/GenBank/DDBJ whole genome shotgun (WGS) entry which is preliminary data.</text>
</comment>
<evidence type="ECO:0000256" key="1">
    <source>
        <dbReference type="SAM" id="MobiDB-lite"/>
    </source>
</evidence>
<organism evidence="4 5">
    <name type="scientific">Kineosporia corallincola</name>
    <dbReference type="NCBI Taxonomy" id="2835133"/>
    <lineage>
        <taxon>Bacteria</taxon>
        <taxon>Bacillati</taxon>
        <taxon>Actinomycetota</taxon>
        <taxon>Actinomycetes</taxon>
        <taxon>Kineosporiales</taxon>
        <taxon>Kineosporiaceae</taxon>
        <taxon>Kineosporia</taxon>
    </lineage>
</organism>
<evidence type="ECO:0000313" key="5">
    <source>
        <dbReference type="Proteomes" id="UP001197247"/>
    </source>
</evidence>
<keyword evidence="2" id="KW-1133">Transmembrane helix</keyword>
<dbReference type="InterPro" id="IPR013783">
    <property type="entry name" value="Ig-like_fold"/>
</dbReference>
<sequence>MNEDADQDLRLEVADRLVEAGTTVVVPGRVTNLTDEPLRTVILAQGLPAGWCPPAHVLTLPAHNSAEVFVYLTPPTGTPVGCYPWALTAQTTQQPMQAVNAELGVRRPSPPPPETARPGHPRRRWIVVSVALGMATAVAAVLVLLRPDTLFRPLERALVLKPPRGSTGSGTTPTPTPTESPTYRGPSEVSVSIAVQADGAQDVKGIRVELTKLNLNSLSNASQGQTEDHTVPDQVVNGTPWTTTLPPGLYALTFTKTGYEPEQVVLDVTSANPATLPDVQLSRSPEKKETDDKSQQEAAQH</sequence>
<evidence type="ECO:0000256" key="2">
    <source>
        <dbReference type="SAM" id="Phobius"/>
    </source>
</evidence>
<evidence type="ECO:0000259" key="3">
    <source>
        <dbReference type="Pfam" id="PF10633"/>
    </source>
</evidence>
<gene>
    <name evidence="4" type="ORF">KIH74_04660</name>
</gene>